<feature type="transmembrane region" description="Helical" evidence="1">
    <location>
        <begin position="15"/>
        <end position="36"/>
    </location>
</feature>
<dbReference type="EMBL" id="CAIM01000157">
    <property type="protein sequence ID" value="CCI17042.1"/>
    <property type="molecule type" value="Genomic_DNA"/>
</dbReference>
<keyword evidence="1" id="KW-0812">Transmembrane</keyword>
<evidence type="ECO:0000313" key="2">
    <source>
        <dbReference type="EMBL" id="CCI17042.1"/>
    </source>
</evidence>
<evidence type="ECO:0000256" key="1">
    <source>
        <dbReference type="SAM" id="Phobius"/>
    </source>
</evidence>
<sequence length="74" mass="8155">MFLLNYAGLTTESASIAKIFTIILYLLLGSISWLTLKQEHRDPWLRKIVIAFAAIGGTSFFQANLTATDFTGAT</sequence>
<dbReference type="HOGENOM" id="CLU_2683707_0_0_3"/>
<name>I4H4R8_MICAE</name>
<dbReference type="Proteomes" id="UP000003613">
    <property type="component" value="Unassembled WGS sequence"/>
</dbReference>
<gene>
    <name evidence="2" type="ORF">MICAF_240013</name>
</gene>
<comment type="caution">
    <text evidence="2">The sequence shown here is derived from an EMBL/GenBank/DDBJ whole genome shotgun (WGS) entry which is preliminary data.</text>
</comment>
<organism evidence="2 3">
    <name type="scientific">Microcystis aeruginosa PCC 9807</name>
    <dbReference type="NCBI Taxonomy" id="1160283"/>
    <lineage>
        <taxon>Bacteria</taxon>
        <taxon>Bacillati</taxon>
        <taxon>Cyanobacteriota</taxon>
        <taxon>Cyanophyceae</taxon>
        <taxon>Oscillatoriophycideae</taxon>
        <taxon>Chroococcales</taxon>
        <taxon>Microcystaceae</taxon>
        <taxon>Microcystis</taxon>
    </lineage>
</organism>
<dbReference type="AlphaFoldDB" id="I4H4R8"/>
<proteinExistence type="predicted"/>
<evidence type="ECO:0000313" key="3">
    <source>
        <dbReference type="Proteomes" id="UP000003613"/>
    </source>
</evidence>
<keyword evidence="1" id="KW-0472">Membrane</keyword>
<feature type="transmembrane region" description="Helical" evidence="1">
    <location>
        <begin position="48"/>
        <end position="67"/>
    </location>
</feature>
<protein>
    <submittedName>
        <fullName evidence="2">Genome sequencing data, contig C189</fullName>
    </submittedName>
</protein>
<keyword evidence="1" id="KW-1133">Transmembrane helix</keyword>
<reference evidence="2 3" key="1">
    <citation type="submission" date="2012-04" db="EMBL/GenBank/DDBJ databases">
        <authorList>
            <person name="Genoscope - CEA"/>
        </authorList>
    </citation>
    <scope>NUCLEOTIDE SEQUENCE [LARGE SCALE GENOMIC DNA]</scope>
    <source>
        <strain evidence="2 3">9807</strain>
    </source>
</reference>
<accession>I4H4R8</accession>